<accession>A0AAD6GD30</accession>
<organism evidence="2 3">
    <name type="scientific">Penicillium frequentans</name>
    <dbReference type="NCBI Taxonomy" id="3151616"/>
    <lineage>
        <taxon>Eukaryota</taxon>
        <taxon>Fungi</taxon>
        <taxon>Dikarya</taxon>
        <taxon>Ascomycota</taxon>
        <taxon>Pezizomycotina</taxon>
        <taxon>Eurotiomycetes</taxon>
        <taxon>Eurotiomycetidae</taxon>
        <taxon>Eurotiales</taxon>
        <taxon>Aspergillaceae</taxon>
        <taxon>Penicillium</taxon>
    </lineage>
</organism>
<sequence>MEGTKGEVISGWKELEGKERGEVEDGEGEVWSKGRERHARDAPESMSVSQSTENPGKAAERSYFTGLTRENDYSADLGLQIDSIGGKSLEQRTYERAGVGAGKGEL</sequence>
<feature type="compositionally biased region" description="Basic and acidic residues" evidence="1">
    <location>
        <begin position="30"/>
        <end position="43"/>
    </location>
</feature>
<evidence type="ECO:0000313" key="2">
    <source>
        <dbReference type="EMBL" id="KAJ5538303.1"/>
    </source>
</evidence>
<proteinExistence type="predicted"/>
<protein>
    <submittedName>
        <fullName evidence="2">Uncharacterized protein</fullName>
    </submittedName>
</protein>
<feature type="region of interest" description="Disordered" evidence="1">
    <location>
        <begin position="1"/>
        <end position="63"/>
    </location>
</feature>
<dbReference type="AlphaFoldDB" id="A0AAD6GD30"/>
<gene>
    <name evidence="2" type="ORF">N7494_007782</name>
</gene>
<name>A0AAD6GD30_9EURO</name>
<feature type="compositionally biased region" description="Basic and acidic residues" evidence="1">
    <location>
        <begin position="13"/>
        <end position="23"/>
    </location>
</feature>
<keyword evidence="3" id="KW-1185">Reference proteome</keyword>
<evidence type="ECO:0000313" key="3">
    <source>
        <dbReference type="Proteomes" id="UP001220324"/>
    </source>
</evidence>
<evidence type="ECO:0000256" key="1">
    <source>
        <dbReference type="SAM" id="MobiDB-lite"/>
    </source>
</evidence>
<reference evidence="2 3" key="1">
    <citation type="journal article" date="2023" name="IMA Fungus">
        <title>Comparative genomic study of the Penicillium genus elucidates a diverse pangenome and 15 lateral gene transfer events.</title>
        <authorList>
            <person name="Petersen C."/>
            <person name="Sorensen T."/>
            <person name="Nielsen M.R."/>
            <person name="Sondergaard T.E."/>
            <person name="Sorensen J.L."/>
            <person name="Fitzpatrick D.A."/>
            <person name="Frisvad J.C."/>
            <person name="Nielsen K.L."/>
        </authorList>
    </citation>
    <scope>NUCLEOTIDE SEQUENCE [LARGE SCALE GENOMIC DNA]</scope>
    <source>
        <strain evidence="2 3">IBT 35679</strain>
    </source>
</reference>
<comment type="caution">
    <text evidence="2">The sequence shown here is derived from an EMBL/GenBank/DDBJ whole genome shotgun (WGS) entry which is preliminary data.</text>
</comment>
<dbReference type="Proteomes" id="UP001220324">
    <property type="component" value="Unassembled WGS sequence"/>
</dbReference>
<dbReference type="EMBL" id="JAQIZZ010000006">
    <property type="protein sequence ID" value="KAJ5538303.1"/>
    <property type="molecule type" value="Genomic_DNA"/>
</dbReference>